<accession>A0A1Y2AQM5</accession>
<keyword evidence="1" id="KW-0378">Hydrolase</keyword>
<proteinExistence type="predicted"/>
<dbReference type="STRING" id="71784.A0A1Y2AQM5"/>
<feature type="active site" description="Tele-phosphohistidine intermediate" evidence="2">
    <location>
        <position position="8"/>
    </location>
</feature>
<dbReference type="GO" id="GO:0005829">
    <property type="term" value="C:cytosol"/>
    <property type="evidence" value="ECO:0007669"/>
    <property type="project" value="TreeGrafter"/>
</dbReference>
<dbReference type="InParanoid" id="A0A1Y2AQM5"/>
<keyword evidence="5" id="KW-1185">Reference proteome</keyword>
<dbReference type="InterPro" id="IPR013078">
    <property type="entry name" value="His_Pase_superF_clade-1"/>
</dbReference>
<dbReference type="SMART" id="SM00855">
    <property type="entry name" value="PGAM"/>
    <property type="match status" value="1"/>
</dbReference>
<sequence length="221" mass="24506">MLLYFVRHGQTDHNLRGIIQGQLDTSLNDHGRLEARVVGQYLGNIAFIEAWSSDLSRARETAEIIAESHEGLAIRTDPGLRERHLGSLQGKKGHLGKPLPKDVESGNDFRARMIRWFQSFLASHLSAANAAESTDPEPTILIVSHGAWLGSFLSVLVLSLGFKLADGVDGNRNCLNTSIMRVRCWADEGEKWHGTVLSWGEVEHLAGMMDQERLAVQDDVK</sequence>
<dbReference type="GO" id="GO:0045820">
    <property type="term" value="P:negative regulation of glycolytic process"/>
    <property type="evidence" value="ECO:0007669"/>
    <property type="project" value="TreeGrafter"/>
</dbReference>
<protein>
    <submittedName>
        <fullName evidence="4">Histidine phosphatase superfamily</fullName>
    </submittedName>
</protein>
<organism evidence="4 5">
    <name type="scientific">Naematelia encephala</name>
    <dbReference type="NCBI Taxonomy" id="71784"/>
    <lineage>
        <taxon>Eukaryota</taxon>
        <taxon>Fungi</taxon>
        <taxon>Dikarya</taxon>
        <taxon>Basidiomycota</taxon>
        <taxon>Agaricomycotina</taxon>
        <taxon>Tremellomycetes</taxon>
        <taxon>Tremellales</taxon>
        <taxon>Naemateliaceae</taxon>
        <taxon>Naematelia</taxon>
    </lineage>
</organism>
<evidence type="ECO:0000256" key="1">
    <source>
        <dbReference type="ARBA" id="ARBA00022801"/>
    </source>
</evidence>
<dbReference type="GO" id="GO:0004331">
    <property type="term" value="F:fructose-2,6-bisphosphate 2-phosphatase activity"/>
    <property type="evidence" value="ECO:0007669"/>
    <property type="project" value="TreeGrafter"/>
</dbReference>
<name>A0A1Y2AQM5_9TREE</name>
<dbReference type="FunCoup" id="A0A1Y2AQM5">
    <property type="interactions" value="278"/>
</dbReference>
<dbReference type="PANTHER" id="PTHR46517:SF1">
    <property type="entry name" value="FRUCTOSE-2,6-BISPHOSPHATASE TIGAR"/>
    <property type="match status" value="1"/>
</dbReference>
<dbReference type="CDD" id="cd07067">
    <property type="entry name" value="HP_PGM_like"/>
    <property type="match status" value="1"/>
</dbReference>
<dbReference type="OrthoDB" id="354304at2759"/>
<dbReference type="Proteomes" id="UP000193986">
    <property type="component" value="Unassembled WGS sequence"/>
</dbReference>
<evidence type="ECO:0000313" key="4">
    <source>
        <dbReference type="EMBL" id="ORY24879.1"/>
    </source>
</evidence>
<dbReference type="InterPro" id="IPR051695">
    <property type="entry name" value="Phosphoglycerate_Mutase"/>
</dbReference>
<dbReference type="AlphaFoldDB" id="A0A1Y2AQM5"/>
<feature type="binding site" evidence="3">
    <location>
        <begin position="7"/>
        <end position="14"/>
    </location>
    <ligand>
        <name>substrate</name>
    </ligand>
</feature>
<dbReference type="Gene3D" id="3.40.50.1240">
    <property type="entry name" value="Phosphoglycerate mutase-like"/>
    <property type="match status" value="1"/>
</dbReference>
<dbReference type="SUPFAM" id="SSF53254">
    <property type="entry name" value="Phosphoglycerate mutase-like"/>
    <property type="match status" value="1"/>
</dbReference>
<evidence type="ECO:0000256" key="3">
    <source>
        <dbReference type="PIRSR" id="PIRSR613078-2"/>
    </source>
</evidence>
<feature type="binding site" evidence="3">
    <location>
        <position position="57"/>
    </location>
    <ligand>
        <name>substrate</name>
    </ligand>
</feature>
<evidence type="ECO:0000256" key="2">
    <source>
        <dbReference type="PIRSR" id="PIRSR613078-1"/>
    </source>
</evidence>
<comment type="caution">
    <text evidence="4">The sequence shown here is derived from an EMBL/GenBank/DDBJ whole genome shotgun (WGS) entry which is preliminary data.</text>
</comment>
<evidence type="ECO:0000313" key="5">
    <source>
        <dbReference type="Proteomes" id="UP000193986"/>
    </source>
</evidence>
<dbReference type="EMBL" id="MCFC01000063">
    <property type="protein sequence ID" value="ORY24879.1"/>
    <property type="molecule type" value="Genomic_DNA"/>
</dbReference>
<reference evidence="4 5" key="1">
    <citation type="submission" date="2016-07" db="EMBL/GenBank/DDBJ databases">
        <title>Pervasive Adenine N6-methylation of Active Genes in Fungi.</title>
        <authorList>
            <consortium name="DOE Joint Genome Institute"/>
            <person name="Mondo S.J."/>
            <person name="Dannebaum R.O."/>
            <person name="Kuo R.C."/>
            <person name="Labutti K."/>
            <person name="Haridas S."/>
            <person name="Kuo A."/>
            <person name="Salamov A."/>
            <person name="Ahrendt S.R."/>
            <person name="Lipzen A."/>
            <person name="Sullivan W."/>
            <person name="Andreopoulos W.B."/>
            <person name="Clum A."/>
            <person name="Lindquist E."/>
            <person name="Daum C."/>
            <person name="Ramamoorthy G.K."/>
            <person name="Gryganskyi A."/>
            <person name="Culley D."/>
            <person name="Magnuson J.K."/>
            <person name="James T.Y."/>
            <person name="O'Malley M.A."/>
            <person name="Stajich J.E."/>
            <person name="Spatafora J.W."/>
            <person name="Visel A."/>
            <person name="Grigoriev I.V."/>
        </authorList>
    </citation>
    <scope>NUCLEOTIDE SEQUENCE [LARGE SCALE GENOMIC DNA]</scope>
    <source>
        <strain evidence="4 5">68-887.2</strain>
    </source>
</reference>
<dbReference type="InterPro" id="IPR029033">
    <property type="entry name" value="His_PPase_superfam"/>
</dbReference>
<feature type="active site" description="Proton donor/acceptor" evidence="2">
    <location>
        <position position="82"/>
    </location>
</feature>
<gene>
    <name evidence="4" type="ORF">BCR39DRAFT_566479</name>
</gene>
<dbReference type="Pfam" id="PF00300">
    <property type="entry name" value="His_Phos_1"/>
    <property type="match status" value="1"/>
</dbReference>
<dbReference type="GO" id="GO:0043456">
    <property type="term" value="P:regulation of pentose-phosphate shunt"/>
    <property type="evidence" value="ECO:0007669"/>
    <property type="project" value="TreeGrafter"/>
</dbReference>
<dbReference type="PANTHER" id="PTHR46517">
    <property type="entry name" value="FRUCTOSE-2,6-BISPHOSPHATASE TIGAR"/>
    <property type="match status" value="1"/>
</dbReference>